<evidence type="ECO:0000313" key="9">
    <source>
        <dbReference type="Proteomes" id="UP000274429"/>
    </source>
</evidence>
<evidence type="ECO:0000256" key="1">
    <source>
        <dbReference type="ARBA" id="ARBA00000380"/>
    </source>
</evidence>
<reference evidence="8 9" key="2">
    <citation type="submission" date="2018-11" db="EMBL/GenBank/DDBJ databases">
        <authorList>
            <consortium name="Pathogen Informatics"/>
        </authorList>
    </citation>
    <scope>NUCLEOTIDE SEQUENCE [LARGE SCALE GENOMIC DNA]</scope>
</reference>
<dbReference type="GO" id="GO:0004619">
    <property type="term" value="F:phosphoglycerate mutase activity"/>
    <property type="evidence" value="ECO:0007669"/>
    <property type="project" value="UniProtKB-EC"/>
</dbReference>
<dbReference type="NCBIfam" id="NF010713">
    <property type="entry name" value="PRK14115.1"/>
    <property type="match status" value="1"/>
</dbReference>
<feature type="site" description="Transition state stabilizer" evidence="7">
    <location>
        <position position="427"/>
    </location>
</feature>
<dbReference type="STRING" id="6205.A0A0R3X4T6"/>
<dbReference type="Proteomes" id="UP000274429">
    <property type="component" value="Unassembled WGS sequence"/>
</dbReference>
<evidence type="ECO:0000313" key="10">
    <source>
        <dbReference type="WBParaSite" id="TTAC_0000843901-mRNA-1"/>
    </source>
</evidence>
<evidence type="ECO:0000256" key="2">
    <source>
        <dbReference type="ARBA" id="ARBA00006717"/>
    </source>
</evidence>
<keyword evidence="9" id="KW-1185">Reference proteome</keyword>
<dbReference type="SUPFAM" id="SSF53254">
    <property type="entry name" value="Phosphoglycerate mutase-like"/>
    <property type="match status" value="2"/>
</dbReference>
<dbReference type="AlphaFoldDB" id="A0A0R3X4T6"/>
<dbReference type="InterPro" id="IPR029033">
    <property type="entry name" value="His_PPase_superfam"/>
</dbReference>
<dbReference type="InterPro" id="IPR013078">
    <property type="entry name" value="His_Pase_superF_clade-1"/>
</dbReference>
<dbReference type="FunFam" id="3.40.50.1240:FF:000003">
    <property type="entry name" value="2,3-bisphosphoglycerate-dependent phosphoglycerate mutase"/>
    <property type="match status" value="2"/>
</dbReference>
<evidence type="ECO:0000313" key="8">
    <source>
        <dbReference type="EMBL" id="VDM32972.1"/>
    </source>
</evidence>
<reference evidence="10" key="1">
    <citation type="submission" date="2017-02" db="UniProtKB">
        <authorList>
            <consortium name="WormBaseParasite"/>
        </authorList>
    </citation>
    <scope>IDENTIFICATION</scope>
</reference>
<feature type="binding site" evidence="6">
    <location>
        <position position="343"/>
    </location>
    <ligand>
        <name>substrate</name>
    </ligand>
</feature>
<dbReference type="OrthoDB" id="354304at2759"/>
<evidence type="ECO:0000256" key="6">
    <source>
        <dbReference type="PIRSR" id="PIRSR613078-2"/>
    </source>
</evidence>
<dbReference type="Pfam" id="PF00300">
    <property type="entry name" value="His_Phos_1"/>
    <property type="match status" value="3"/>
</dbReference>
<comment type="catalytic activity">
    <reaction evidence="1">
        <text>(2R)-2-phosphoglycerate = (2R)-3-phosphoglycerate</text>
        <dbReference type="Rhea" id="RHEA:15901"/>
        <dbReference type="ChEBI" id="CHEBI:58272"/>
        <dbReference type="ChEBI" id="CHEBI:58289"/>
        <dbReference type="EC" id="5.4.2.11"/>
    </reaction>
</comment>
<feature type="binding site" evidence="6">
    <location>
        <begin position="359"/>
        <end position="360"/>
    </location>
    <ligand>
        <name>substrate</name>
    </ligand>
</feature>
<comment type="similarity">
    <text evidence="2">Belongs to the phosphoglycerate mutase family. BPG-dependent PGAM subfamily.</text>
</comment>
<evidence type="ECO:0000256" key="7">
    <source>
        <dbReference type="PIRSR" id="PIRSR613078-3"/>
    </source>
</evidence>
<protein>
    <recommendedName>
        <fullName evidence="3">phosphoglycerate mutase (2,3-diphosphoglycerate-dependent)</fullName>
        <ecNumber evidence="3">5.4.2.11</ecNumber>
    </recommendedName>
</protein>
<dbReference type="PANTHER" id="PTHR11931">
    <property type="entry name" value="PHOSPHOGLYCERATE MUTASE"/>
    <property type="match status" value="1"/>
</dbReference>
<dbReference type="NCBIfam" id="TIGR01258">
    <property type="entry name" value="pgm_1"/>
    <property type="match status" value="2"/>
</dbReference>
<evidence type="ECO:0000256" key="4">
    <source>
        <dbReference type="ARBA" id="ARBA00023152"/>
    </source>
</evidence>
<sequence>MQPNEIIALGDNASAIKSHCHKVVFIRHGESEFNQENRFIGWLDSDLSSRGECEARQAGQMIKQRSLYFDIAYTSVLKRAIKTCHIVLEELDLLWIPVLKCWRLNDRMHGALQGLTQNETTNRYGQCQLQLWTKSYDIPPPALLSTDPLLPEFDPRYALLDHNILPKTECLKDTVKRVLPYWHDEIVPAIKKGKRVLIVAHANSIRALIKHIDYIPDGKVMDIEIPSVAPIIGFRSTMEKPSEQSSYQLVLIRNGESEFSKNNLFCGWTDSDISYRGECQSEDAGKLLVKRGVEFDIAFTSLLRRAIKTCHIILEQMGLLWIPIHKSWRLNARMYGILQGCNKSKLALQHGEDQVRIWRRAYSGTPPTLSRDVKQHPIFESKYALLDRTLIPDTECLRDAYERLLPFWNDEIVPTIKEGNRVLVVAHGSTLRALMKFLDHISDENIADINIPPCFPLVYDFDEHMKPIRRYYLKDDEMVASAIRMAINETKLDPQPCI</sequence>
<name>A0A0R3X4T6_HYDTA</name>
<gene>
    <name evidence="8" type="ORF">TTAC_LOCUS8424</name>
</gene>
<feature type="binding site" evidence="6">
    <location>
        <position position="305"/>
    </location>
    <ligand>
        <name>substrate</name>
    </ligand>
</feature>
<proteinExistence type="inferred from homology"/>
<dbReference type="InterPro" id="IPR005952">
    <property type="entry name" value="Phosphogly_mut1"/>
</dbReference>
<keyword evidence="5" id="KW-0413">Isomerase</keyword>
<evidence type="ECO:0000256" key="3">
    <source>
        <dbReference type="ARBA" id="ARBA00012028"/>
    </source>
</evidence>
<dbReference type="CDD" id="cd07067">
    <property type="entry name" value="HP_PGM_like"/>
    <property type="match status" value="2"/>
</dbReference>
<dbReference type="HAMAP" id="MF_01039">
    <property type="entry name" value="PGAM_GpmA"/>
    <property type="match status" value="1"/>
</dbReference>
<accession>A0A0R3X4T6</accession>
<keyword evidence="4" id="KW-0324">Glycolysis</keyword>
<dbReference type="EC" id="5.4.2.11" evidence="3"/>
<dbReference type="GO" id="GO:0006096">
    <property type="term" value="P:glycolytic process"/>
    <property type="evidence" value="ECO:0007669"/>
    <property type="project" value="UniProtKB-KW"/>
</dbReference>
<dbReference type="EMBL" id="UYWX01020502">
    <property type="protein sequence ID" value="VDM32972.1"/>
    <property type="molecule type" value="Genomic_DNA"/>
</dbReference>
<dbReference type="WBParaSite" id="TTAC_0000843901-mRNA-1">
    <property type="protein sequence ID" value="TTAC_0000843901-mRNA-1"/>
    <property type="gene ID" value="TTAC_0000843901"/>
</dbReference>
<evidence type="ECO:0000256" key="5">
    <source>
        <dbReference type="ARBA" id="ARBA00023235"/>
    </source>
</evidence>
<organism evidence="10">
    <name type="scientific">Hydatigena taeniaeformis</name>
    <name type="common">Feline tapeworm</name>
    <name type="synonym">Taenia taeniaeformis</name>
    <dbReference type="NCBI Taxonomy" id="6205"/>
    <lineage>
        <taxon>Eukaryota</taxon>
        <taxon>Metazoa</taxon>
        <taxon>Spiralia</taxon>
        <taxon>Lophotrochozoa</taxon>
        <taxon>Platyhelminthes</taxon>
        <taxon>Cestoda</taxon>
        <taxon>Eucestoda</taxon>
        <taxon>Cyclophyllidea</taxon>
        <taxon>Taeniidae</taxon>
        <taxon>Hydatigera</taxon>
    </lineage>
</organism>
<dbReference type="Gene3D" id="3.40.50.1240">
    <property type="entry name" value="Phosphoglycerate mutase-like"/>
    <property type="match status" value="2"/>
</dbReference>
<dbReference type="SMART" id="SM00855">
    <property type="entry name" value="PGAM"/>
    <property type="match status" value="2"/>
</dbReference>